<accession>A0A2Z6NZG9</accession>
<organism evidence="1 2">
    <name type="scientific">Trifolium subterraneum</name>
    <name type="common">Subterranean clover</name>
    <dbReference type="NCBI Taxonomy" id="3900"/>
    <lineage>
        <taxon>Eukaryota</taxon>
        <taxon>Viridiplantae</taxon>
        <taxon>Streptophyta</taxon>
        <taxon>Embryophyta</taxon>
        <taxon>Tracheophyta</taxon>
        <taxon>Spermatophyta</taxon>
        <taxon>Magnoliopsida</taxon>
        <taxon>eudicotyledons</taxon>
        <taxon>Gunneridae</taxon>
        <taxon>Pentapetalae</taxon>
        <taxon>rosids</taxon>
        <taxon>fabids</taxon>
        <taxon>Fabales</taxon>
        <taxon>Fabaceae</taxon>
        <taxon>Papilionoideae</taxon>
        <taxon>50 kb inversion clade</taxon>
        <taxon>NPAAA clade</taxon>
        <taxon>Hologalegina</taxon>
        <taxon>IRL clade</taxon>
        <taxon>Trifolieae</taxon>
        <taxon>Trifolium</taxon>
    </lineage>
</organism>
<name>A0A2Z6NZG9_TRISU</name>
<protein>
    <submittedName>
        <fullName evidence="1">Uncharacterized protein</fullName>
    </submittedName>
</protein>
<sequence length="52" mass="5667">MIKTKIFEFALNNKVDPYEDIGKTIFTSKISVTVSNVEMETIDIVAGSITGG</sequence>
<reference evidence="2" key="1">
    <citation type="journal article" date="2017" name="Front. Plant Sci.">
        <title>Climate Clever Clovers: New Paradigm to Reduce the Environmental Footprint of Ruminants by Breeding Low Methanogenic Forages Utilizing Haplotype Variation.</title>
        <authorList>
            <person name="Kaur P."/>
            <person name="Appels R."/>
            <person name="Bayer P.E."/>
            <person name="Keeble-Gagnere G."/>
            <person name="Wang J."/>
            <person name="Hirakawa H."/>
            <person name="Shirasawa K."/>
            <person name="Vercoe P."/>
            <person name="Stefanova K."/>
            <person name="Durmic Z."/>
            <person name="Nichols P."/>
            <person name="Revell C."/>
            <person name="Isobe S.N."/>
            <person name="Edwards D."/>
            <person name="Erskine W."/>
        </authorList>
    </citation>
    <scope>NUCLEOTIDE SEQUENCE [LARGE SCALE GENOMIC DNA]</scope>
    <source>
        <strain evidence="2">cv. Daliak</strain>
    </source>
</reference>
<dbReference type="Proteomes" id="UP000242715">
    <property type="component" value="Unassembled WGS sequence"/>
</dbReference>
<evidence type="ECO:0000313" key="1">
    <source>
        <dbReference type="EMBL" id="GAU41375.1"/>
    </source>
</evidence>
<gene>
    <name evidence="1" type="ORF">TSUD_390620</name>
</gene>
<keyword evidence="2" id="KW-1185">Reference proteome</keyword>
<dbReference type="AlphaFoldDB" id="A0A2Z6NZG9"/>
<dbReference type="EMBL" id="DF973860">
    <property type="protein sequence ID" value="GAU41375.1"/>
    <property type="molecule type" value="Genomic_DNA"/>
</dbReference>
<evidence type="ECO:0000313" key="2">
    <source>
        <dbReference type="Proteomes" id="UP000242715"/>
    </source>
</evidence>
<proteinExistence type="predicted"/>